<gene>
    <name evidence="4" type="ORF">mRhiFer1_007916</name>
</gene>
<organism evidence="4 5">
    <name type="scientific">Rhinolophus ferrumequinum</name>
    <name type="common">Greater horseshoe bat</name>
    <dbReference type="NCBI Taxonomy" id="59479"/>
    <lineage>
        <taxon>Eukaryota</taxon>
        <taxon>Metazoa</taxon>
        <taxon>Chordata</taxon>
        <taxon>Craniata</taxon>
        <taxon>Vertebrata</taxon>
        <taxon>Euteleostomi</taxon>
        <taxon>Mammalia</taxon>
        <taxon>Eutheria</taxon>
        <taxon>Laurasiatheria</taxon>
        <taxon>Chiroptera</taxon>
        <taxon>Yinpterochiroptera</taxon>
        <taxon>Rhinolophoidea</taxon>
        <taxon>Rhinolophidae</taxon>
        <taxon>Rhinolophinae</taxon>
        <taxon>Rhinolophus</taxon>
    </lineage>
</organism>
<dbReference type="Proteomes" id="UP000585614">
    <property type="component" value="Unassembled WGS sequence"/>
</dbReference>
<dbReference type="GO" id="GO:0140662">
    <property type="term" value="F:ATP-dependent protein folding chaperone"/>
    <property type="evidence" value="ECO:0007669"/>
    <property type="project" value="InterPro"/>
</dbReference>
<accession>A0A7J8AVX3</accession>
<dbReference type="EMBL" id="JACAGC010000001">
    <property type="protein sequence ID" value="KAF6390346.1"/>
    <property type="molecule type" value="Genomic_DNA"/>
</dbReference>
<evidence type="ECO:0000313" key="4">
    <source>
        <dbReference type="EMBL" id="KAF6390346.1"/>
    </source>
</evidence>
<dbReference type="Gene3D" id="3.30.420.40">
    <property type="match status" value="2"/>
</dbReference>
<reference evidence="4 5" key="1">
    <citation type="journal article" date="2020" name="Nature">
        <title>Six reference-quality genomes reveal evolution of bat adaptations.</title>
        <authorList>
            <person name="Jebb D."/>
            <person name="Huang Z."/>
            <person name="Pippel M."/>
            <person name="Hughes G.M."/>
            <person name="Lavrichenko K."/>
            <person name="Devanna P."/>
            <person name="Winkler S."/>
            <person name="Jermiin L.S."/>
            <person name="Skirmuntt E.C."/>
            <person name="Katzourakis A."/>
            <person name="Burkitt-Gray L."/>
            <person name="Ray D.A."/>
            <person name="Sullivan K.A.M."/>
            <person name="Roscito J.G."/>
            <person name="Kirilenko B.M."/>
            <person name="Davalos L.M."/>
            <person name="Corthals A.P."/>
            <person name="Power M.L."/>
            <person name="Jones G."/>
            <person name="Ransome R.D."/>
            <person name="Dechmann D.K.N."/>
            <person name="Locatelli A.G."/>
            <person name="Puechmaille S.J."/>
            <person name="Fedrigo O."/>
            <person name="Jarvis E.D."/>
            <person name="Hiller M."/>
            <person name="Vernes S.C."/>
            <person name="Myers E.W."/>
            <person name="Teeling E.C."/>
        </authorList>
    </citation>
    <scope>NUCLEOTIDE SEQUENCE [LARGE SCALE GENOMIC DNA]</scope>
    <source>
        <strain evidence="4">MRhiFer1</strain>
        <tissue evidence="4">Lung</tissue>
    </source>
</reference>
<dbReference type="FunFam" id="3.30.420.40:FF:000172">
    <property type="entry name" value="Heat shock 70 kDa protein"/>
    <property type="match status" value="1"/>
</dbReference>
<dbReference type="Pfam" id="PF00012">
    <property type="entry name" value="HSP70"/>
    <property type="match status" value="1"/>
</dbReference>
<comment type="caution">
    <text evidence="4">The sequence shown here is derived from an EMBL/GenBank/DDBJ whole genome shotgun (WGS) entry which is preliminary data.</text>
</comment>
<evidence type="ECO:0000256" key="3">
    <source>
        <dbReference type="ARBA" id="ARBA00022840"/>
    </source>
</evidence>
<dbReference type="GO" id="GO:0005524">
    <property type="term" value="F:ATP binding"/>
    <property type="evidence" value="ECO:0007669"/>
    <property type="project" value="UniProtKB-KW"/>
</dbReference>
<comment type="similarity">
    <text evidence="1">Belongs to the heat shock protein 70 family.</text>
</comment>
<keyword evidence="3" id="KW-0067">ATP-binding</keyword>
<evidence type="ECO:0000313" key="5">
    <source>
        <dbReference type="Proteomes" id="UP000585614"/>
    </source>
</evidence>
<dbReference type="FunFam" id="2.60.34.10:FF:000002">
    <property type="entry name" value="Heat shock 70 kDa"/>
    <property type="match status" value="1"/>
</dbReference>
<dbReference type="InterPro" id="IPR029047">
    <property type="entry name" value="HSP70_peptide-bd_sf"/>
</dbReference>
<proteinExistence type="inferred from homology"/>
<dbReference type="FunFam" id="3.90.640.10:FF:000134">
    <property type="entry name" value="Heat shock cognate 71 kDa protein"/>
    <property type="match status" value="1"/>
</dbReference>
<dbReference type="PANTHER" id="PTHR19375">
    <property type="entry name" value="HEAT SHOCK PROTEIN 70KDA"/>
    <property type="match status" value="1"/>
</dbReference>
<dbReference type="Gene3D" id="2.60.34.10">
    <property type="entry name" value="Substrate Binding Domain Of DNAk, Chain A, domain 1"/>
    <property type="match status" value="1"/>
</dbReference>
<dbReference type="InterPro" id="IPR013126">
    <property type="entry name" value="Hsp_70_fam"/>
</dbReference>
<evidence type="ECO:0000256" key="1">
    <source>
        <dbReference type="ARBA" id="ARBA00007381"/>
    </source>
</evidence>
<sequence length="312" mass="34840">MAKRFIAEFKHKHKKDINEEYRAVHCLCTTCEHAKHTLSSTTQASIEIVLLYEGIDFYTSIISARYKELNTDLFHGTLDPVEKALWDAKLHKSQIHDIVLVGGSICIPKIQKLPQDFFNGKELNKSINPDEAVAYVAAVHAAILSGDKSENVQDLLLLDVTPLSLGIETAGGVMTILIKCNTTIPTKQKQTFTIYFDNQTGVLIQVYEGEQAKTKDNNLLGKFELIGIPPAPHCVPQIEVTFHIEANGILSISAVNKSTGKKNKITITNDKDCLSKEDIEYMVQEAEKYKAEDDNRGTRCFSRIHLNPTHST</sequence>
<dbReference type="InterPro" id="IPR043129">
    <property type="entry name" value="ATPase_NBD"/>
</dbReference>
<dbReference type="AlphaFoldDB" id="A0A7J8AVX3"/>
<dbReference type="Gene3D" id="3.90.640.10">
    <property type="entry name" value="Actin, Chain A, domain 4"/>
    <property type="match status" value="1"/>
</dbReference>
<dbReference type="SUPFAM" id="SSF53067">
    <property type="entry name" value="Actin-like ATPase domain"/>
    <property type="match status" value="1"/>
</dbReference>
<dbReference type="PRINTS" id="PR00301">
    <property type="entry name" value="HEATSHOCK70"/>
</dbReference>
<keyword evidence="2" id="KW-0547">Nucleotide-binding</keyword>
<name>A0A7J8AVX3_RHIFE</name>
<evidence type="ECO:0000256" key="2">
    <source>
        <dbReference type="ARBA" id="ARBA00022741"/>
    </source>
</evidence>
<dbReference type="SUPFAM" id="SSF100920">
    <property type="entry name" value="Heat shock protein 70kD (HSP70), peptide-binding domain"/>
    <property type="match status" value="1"/>
</dbReference>
<protein>
    <recommendedName>
        <fullName evidence="6">Heat shock cognate 71 kDa protein</fullName>
    </recommendedName>
</protein>
<evidence type="ECO:0008006" key="6">
    <source>
        <dbReference type="Google" id="ProtNLM"/>
    </source>
</evidence>